<dbReference type="SUPFAM" id="SSF51735">
    <property type="entry name" value="NAD(P)-binding Rossmann-fold domains"/>
    <property type="match status" value="1"/>
</dbReference>
<dbReference type="Gene3D" id="3.40.50.720">
    <property type="entry name" value="NAD(P)-binding Rossmann-like Domain"/>
    <property type="match status" value="1"/>
</dbReference>
<evidence type="ECO:0000256" key="1">
    <source>
        <dbReference type="ARBA" id="ARBA00001911"/>
    </source>
</evidence>
<keyword evidence="7" id="KW-1185">Reference proteome</keyword>
<dbReference type="RefSeq" id="WP_275277240.1">
    <property type="nucleotide sequence ID" value="NZ_CP119108.1"/>
</dbReference>
<evidence type="ECO:0000256" key="3">
    <source>
        <dbReference type="ARBA" id="ARBA00023027"/>
    </source>
</evidence>
<gene>
    <name evidence="6" type="ORF">PU630_11690</name>
</gene>
<name>A0ABY8BVM2_9MICO</name>
<evidence type="ECO:0000256" key="2">
    <source>
        <dbReference type="ARBA" id="ARBA00022793"/>
    </source>
</evidence>
<dbReference type="InterPro" id="IPR001509">
    <property type="entry name" value="Epimerase_deHydtase"/>
</dbReference>
<evidence type="ECO:0000313" key="6">
    <source>
        <dbReference type="EMBL" id="WEG07902.1"/>
    </source>
</evidence>
<dbReference type="Pfam" id="PF01370">
    <property type="entry name" value="Epimerase"/>
    <property type="match status" value="1"/>
</dbReference>
<evidence type="ECO:0000259" key="5">
    <source>
        <dbReference type="Pfam" id="PF01370"/>
    </source>
</evidence>
<dbReference type="PROSITE" id="PS00061">
    <property type="entry name" value="ADH_SHORT"/>
    <property type="match status" value="1"/>
</dbReference>
<keyword evidence="3" id="KW-0520">NAD</keyword>
<keyword evidence="2" id="KW-0210">Decarboxylase</keyword>
<keyword evidence="4" id="KW-0456">Lyase</keyword>
<dbReference type="EMBL" id="CP119108">
    <property type="protein sequence ID" value="WEG07902.1"/>
    <property type="molecule type" value="Genomic_DNA"/>
</dbReference>
<dbReference type="Proteomes" id="UP001214553">
    <property type="component" value="Chromosome"/>
</dbReference>
<accession>A0ABY8BVM2</accession>
<sequence>MTSSSYWDDVHTAYGSIPDASALHGTRVLVTGATGLICSSIVDILLFMNREFGADITVLVAGRNQQDVIDRFRSFWDEGDRLIFVPYDATSTDQVTLSSDVDYILHGASNANPAMYMQYPVETMLANLIGLSTMFELARSASARRLLYISSSEVYGQKEDAHPYGENDFGYLDILNHRAGYPSSKRAGESLCVAYGMEYGIDAVIVRPGHIYGPAIRKSDNRVSAEATRRALAGEDVILKSRGEQLRSYCYSLDCASAILTVLLRGESANAYNISNPHSICTIREMAEAVATAGDVSVQYDIPPRAGSVVHNLMDNSSLASDKLEALEWIPAFDLQRGADRMMTALGETKGSFSV</sequence>
<evidence type="ECO:0000313" key="7">
    <source>
        <dbReference type="Proteomes" id="UP001214553"/>
    </source>
</evidence>
<dbReference type="PANTHER" id="PTHR43078">
    <property type="entry name" value="UDP-GLUCURONIC ACID DECARBOXYLASE-RELATED"/>
    <property type="match status" value="1"/>
</dbReference>
<dbReference type="InterPro" id="IPR044516">
    <property type="entry name" value="UXS-like"/>
</dbReference>
<dbReference type="InterPro" id="IPR020904">
    <property type="entry name" value="Sc_DH/Rdtase_CS"/>
</dbReference>
<feature type="domain" description="NAD-dependent epimerase/dehydratase" evidence="5">
    <location>
        <begin position="28"/>
        <end position="274"/>
    </location>
</feature>
<organism evidence="6 7">
    <name type="scientific">Microbacterium horticulturae</name>
    <dbReference type="NCBI Taxonomy" id="3028316"/>
    <lineage>
        <taxon>Bacteria</taxon>
        <taxon>Bacillati</taxon>
        <taxon>Actinomycetota</taxon>
        <taxon>Actinomycetes</taxon>
        <taxon>Micrococcales</taxon>
        <taxon>Microbacteriaceae</taxon>
        <taxon>Microbacterium</taxon>
    </lineage>
</organism>
<evidence type="ECO:0000256" key="4">
    <source>
        <dbReference type="ARBA" id="ARBA00023239"/>
    </source>
</evidence>
<reference evidence="6 7" key="1">
    <citation type="submission" date="2023-03" db="EMBL/GenBank/DDBJ databases">
        <title>Genome sequence of Microbacterium sp. KACC 23027.</title>
        <authorList>
            <person name="Kim S."/>
            <person name="Heo J."/>
            <person name="Kwon S.-W."/>
        </authorList>
    </citation>
    <scope>NUCLEOTIDE SEQUENCE [LARGE SCALE GENOMIC DNA]</scope>
    <source>
        <strain evidence="6 7">KACC 23027</strain>
    </source>
</reference>
<protein>
    <submittedName>
        <fullName evidence="6">NAD-dependent epimerase/dehydratase family protein</fullName>
    </submittedName>
</protein>
<proteinExistence type="predicted"/>
<comment type="cofactor">
    <cofactor evidence="1">
        <name>NAD(+)</name>
        <dbReference type="ChEBI" id="CHEBI:57540"/>
    </cofactor>
</comment>
<dbReference type="PANTHER" id="PTHR43078:SF6">
    <property type="entry name" value="UDP-GLUCURONIC ACID DECARBOXYLASE 1"/>
    <property type="match status" value="1"/>
</dbReference>
<dbReference type="InterPro" id="IPR036291">
    <property type="entry name" value="NAD(P)-bd_dom_sf"/>
</dbReference>